<dbReference type="EMBL" id="JH712070">
    <property type="protein sequence ID" value="EFO27638.1"/>
    <property type="molecule type" value="Genomic_DNA"/>
</dbReference>
<dbReference type="CTD" id="9938207"/>
<accession>A0A1S0UA90</accession>
<reference evidence="1" key="1">
    <citation type="submission" date="2012-04" db="EMBL/GenBank/DDBJ databases">
        <title>The Genome Sequence of Loa loa.</title>
        <authorList>
            <consortium name="The Broad Institute Genome Sequencing Platform"/>
            <consortium name="Broad Institute Genome Sequencing Center for Infectious Disease"/>
            <person name="Nutman T.B."/>
            <person name="Fink D.L."/>
            <person name="Russ C."/>
            <person name="Young S."/>
            <person name="Zeng Q."/>
            <person name="Gargeya S."/>
            <person name="Alvarado L."/>
            <person name="Berlin A."/>
            <person name="Chapman S.B."/>
            <person name="Chen Z."/>
            <person name="Freedman E."/>
            <person name="Gellesch M."/>
            <person name="Goldberg J."/>
            <person name="Griggs A."/>
            <person name="Gujja S."/>
            <person name="Heilman E.R."/>
            <person name="Heiman D."/>
            <person name="Howarth C."/>
            <person name="Mehta T."/>
            <person name="Neiman D."/>
            <person name="Pearson M."/>
            <person name="Roberts A."/>
            <person name="Saif S."/>
            <person name="Shea T."/>
            <person name="Shenoy N."/>
            <person name="Sisk P."/>
            <person name="Stolte C."/>
            <person name="Sykes S."/>
            <person name="White J."/>
            <person name="Yandava C."/>
            <person name="Haas B."/>
            <person name="Henn M.R."/>
            <person name="Nusbaum C."/>
            <person name="Birren B."/>
        </authorList>
    </citation>
    <scope>NUCLEOTIDE SEQUENCE [LARGE SCALE GENOMIC DNA]</scope>
</reference>
<proteinExistence type="predicted"/>
<dbReference type="InParanoid" id="A0A1S0UA90"/>
<name>A0A1S0UA90_LOALO</name>
<protein>
    <submittedName>
        <fullName evidence="1">Uncharacterized protein</fullName>
    </submittedName>
</protein>
<organism evidence="1">
    <name type="scientific">Loa loa</name>
    <name type="common">Eye worm</name>
    <name type="synonym">Filaria loa</name>
    <dbReference type="NCBI Taxonomy" id="7209"/>
    <lineage>
        <taxon>Eukaryota</taxon>
        <taxon>Metazoa</taxon>
        <taxon>Ecdysozoa</taxon>
        <taxon>Nematoda</taxon>
        <taxon>Chromadorea</taxon>
        <taxon>Rhabditida</taxon>
        <taxon>Spirurina</taxon>
        <taxon>Spiruromorpha</taxon>
        <taxon>Filarioidea</taxon>
        <taxon>Onchocercidae</taxon>
        <taxon>Loa</taxon>
    </lineage>
</organism>
<sequence length="132" mass="14920">MIARSTEAPFSVNHDSIFRSLSAAPFVIHDKLYRNVGLMRIFPSISIESVNRGVISWSAVLKSSQKPENESHYKSMSQAIRACFLLGSTDLNISYEMGFFRYAVLPQLLCYELTVKSDVEMPNAFRENGANY</sequence>
<dbReference type="KEGG" id="loa:LOAG_00838"/>
<dbReference type="AlphaFoldDB" id="A0A1S0UA90"/>
<gene>
    <name evidence="1" type="ORF">LOAG_00838</name>
</gene>
<dbReference type="OrthoDB" id="542841at2759"/>
<evidence type="ECO:0000313" key="1">
    <source>
        <dbReference type="EMBL" id="EFO27638.1"/>
    </source>
</evidence>
<dbReference type="RefSeq" id="XP_003136426.1">
    <property type="nucleotide sequence ID" value="XM_003136378.1"/>
</dbReference>
<dbReference type="GeneID" id="9938207"/>